<name>A0A1R3I2F0_COCAP</name>
<protein>
    <submittedName>
        <fullName evidence="1">Uncharacterized protein</fullName>
    </submittedName>
</protein>
<dbReference type="Gramene" id="OMO76762">
    <property type="protein sequence ID" value="OMO76762"/>
    <property type="gene ID" value="CCACVL1_15424"/>
</dbReference>
<gene>
    <name evidence="1" type="ORF">CCACVL1_15424</name>
</gene>
<comment type="caution">
    <text evidence="1">The sequence shown here is derived from an EMBL/GenBank/DDBJ whole genome shotgun (WGS) entry which is preliminary data.</text>
</comment>
<proteinExistence type="predicted"/>
<evidence type="ECO:0000313" key="2">
    <source>
        <dbReference type="Proteomes" id="UP000188268"/>
    </source>
</evidence>
<evidence type="ECO:0000313" key="1">
    <source>
        <dbReference type="EMBL" id="OMO76762.1"/>
    </source>
</evidence>
<reference evidence="1 2" key="1">
    <citation type="submission" date="2013-09" db="EMBL/GenBank/DDBJ databases">
        <title>Corchorus capsularis genome sequencing.</title>
        <authorList>
            <person name="Alam M."/>
            <person name="Haque M.S."/>
            <person name="Islam M.S."/>
            <person name="Emdad E.M."/>
            <person name="Islam M.M."/>
            <person name="Ahmed B."/>
            <person name="Halim A."/>
            <person name="Hossen Q.M.M."/>
            <person name="Hossain M.Z."/>
            <person name="Ahmed R."/>
            <person name="Khan M.M."/>
            <person name="Islam R."/>
            <person name="Rashid M.M."/>
            <person name="Khan S.A."/>
            <person name="Rahman M.S."/>
            <person name="Alam M."/>
        </authorList>
    </citation>
    <scope>NUCLEOTIDE SEQUENCE [LARGE SCALE GENOMIC DNA]</scope>
    <source>
        <strain evidence="2">cv. CVL-1</strain>
        <tissue evidence="1">Whole seedling</tissue>
    </source>
</reference>
<dbReference type="AlphaFoldDB" id="A0A1R3I2F0"/>
<accession>A0A1R3I2F0</accession>
<keyword evidence="2" id="KW-1185">Reference proteome</keyword>
<organism evidence="1 2">
    <name type="scientific">Corchorus capsularis</name>
    <name type="common">Jute</name>
    <dbReference type="NCBI Taxonomy" id="210143"/>
    <lineage>
        <taxon>Eukaryota</taxon>
        <taxon>Viridiplantae</taxon>
        <taxon>Streptophyta</taxon>
        <taxon>Embryophyta</taxon>
        <taxon>Tracheophyta</taxon>
        <taxon>Spermatophyta</taxon>
        <taxon>Magnoliopsida</taxon>
        <taxon>eudicotyledons</taxon>
        <taxon>Gunneridae</taxon>
        <taxon>Pentapetalae</taxon>
        <taxon>rosids</taxon>
        <taxon>malvids</taxon>
        <taxon>Malvales</taxon>
        <taxon>Malvaceae</taxon>
        <taxon>Grewioideae</taxon>
        <taxon>Apeibeae</taxon>
        <taxon>Corchorus</taxon>
    </lineage>
</organism>
<dbReference type="Proteomes" id="UP000188268">
    <property type="component" value="Unassembled WGS sequence"/>
</dbReference>
<dbReference type="EMBL" id="AWWV01010849">
    <property type="protein sequence ID" value="OMO76762.1"/>
    <property type="molecule type" value="Genomic_DNA"/>
</dbReference>
<sequence length="23" mass="2566">MAVWLFYFYLDSPAQPSTVATTG</sequence>